<feature type="transmembrane region" description="Helical" evidence="1">
    <location>
        <begin position="58"/>
        <end position="75"/>
    </location>
</feature>
<evidence type="ECO:0000313" key="2">
    <source>
        <dbReference type="EMBL" id="AFD27747.1"/>
    </source>
</evidence>
<keyword evidence="1" id="KW-0472">Membrane</keyword>
<dbReference type="PATRIC" id="fig|745776.4.peg.3767"/>
<geneLocation type="plasmid" evidence="2 3">
    <name>P2</name>
</geneLocation>
<keyword evidence="3" id="KW-1185">Reference proteome</keyword>
<sequence>MRLSWPLQVVLGVLLGGGIILLDQGWPGAALPAFTVVVAAQFAWLWRQGHHAEVRRGLVALSVLGLLGLILFKGADYIEATRGF</sequence>
<keyword evidence="1" id="KW-0812">Transmembrane</keyword>
<dbReference type="RefSeq" id="WP_014686839.1">
    <property type="nucleotide sequence ID" value="NC_017791.1"/>
</dbReference>
<reference evidence="2 3" key="1">
    <citation type="journal article" date="2012" name="PLoS ONE">
        <title>Genome sequence and transcriptome analysis of the radioresistant bacterium Deinococcus gobiensis: insights into the extreme environmental adaptations.</title>
        <authorList>
            <person name="Yuan M."/>
            <person name="Chen M."/>
            <person name="Zhang W."/>
            <person name="Lu W."/>
            <person name="Wang J."/>
            <person name="Yang M."/>
            <person name="Zhao P."/>
            <person name="Tang R."/>
            <person name="Li X."/>
            <person name="Hao Y."/>
            <person name="Zhou Z."/>
            <person name="Zhan Y."/>
            <person name="Yu H."/>
            <person name="Teng C."/>
            <person name="Yan Y."/>
            <person name="Ping S."/>
            <person name="Wang Y."/>
            <person name="Lin M."/>
        </authorList>
    </citation>
    <scope>NUCLEOTIDE SEQUENCE [LARGE SCALE GENOMIC DNA]</scope>
    <source>
        <strain evidence="3">DSM 21396 / JCM 16679 / CGMCC 1.7299 / I-0</strain>
        <plasmid evidence="2">P2</plasmid>
    </source>
</reference>
<feature type="transmembrane region" description="Helical" evidence="1">
    <location>
        <begin position="26"/>
        <end position="46"/>
    </location>
</feature>
<proteinExistence type="predicted"/>
<organism evidence="2 3">
    <name type="scientific">Deinococcus gobiensis (strain DSM 21396 / JCM 16679 / CGMCC 1.7299 / I-0)</name>
    <dbReference type="NCBI Taxonomy" id="745776"/>
    <lineage>
        <taxon>Bacteria</taxon>
        <taxon>Thermotogati</taxon>
        <taxon>Deinococcota</taxon>
        <taxon>Deinococci</taxon>
        <taxon>Deinococcales</taxon>
        <taxon>Deinococcaceae</taxon>
        <taxon>Deinococcus</taxon>
    </lineage>
</organism>
<name>H8H2K0_DEIGI</name>
<dbReference type="HOGENOM" id="CLU_2522039_0_0_0"/>
<dbReference type="KEGG" id="dgo:DGo_PB0478"/>
<evidence type="ECO:0000313" key="3">
    <source>
        <dbReference type="Proteomes" id="UP000007575"/>
    </source>
</evidence>
<keyword evidence="2" id="KW-0614">Plasmid</keyword>
<dbReference type="AlphaFoldDB" id="H8H2K0"/>
<gene>
    <name evidence="2" type="ordered locus">DGo_PB0478</name>
</gene>
<protein>
    <submittedName>
        <fullName evidence="2">Uncharacterized protein</fullName>
    </submittedName>
</protein>
<dbReference type="Proteomes" id="UP000007575">
    <property type="component" value="Plasmid P2"/>
</dbReference>
<keyword evidence="1" id="KW-1133">Transmembrane helix</keyword>
<dbReference type="EMBL" id="CP002193">
    <property type="protein sequence ID" value="AFD27747.1"/>
    <property type="molecule type" value="Genomic_DNA"/>
</dbReference>
<evidence type="ECO:0000256" key="1">
    <source>
        <dbReference type="SAM" id="Phobius"/>
    </source>
</evidence>
<accession>H8H2K0</accession>